<protein>
    <submittedName>
        <fullName evidence="1">Uncharacterized protein</fullName>
    </submittedName>
</protein>
<sequence>MGSYQCRYMHSQPAHSEPRILNRMWSMSLYRPDRDHCKDPTLFSVQPHTDSQLLLLLAGNEGSVRILIFSAIARPTLIFTFVYPPSFAVPFSTVSSVYYHFNKEMVALYKFIFSLTLCHAVLAATADQWRSRSIYQVITDRYALPRGADPTKCNPARQTWCGGTWNTLRENLDYIQNAGFTAVWISPVSQNYQGPRTAYGDPYHGYWIADVTQLNERFGTADDLKALSDEIHRRGMYLMVDVVVNNVMSTSLTPNLSTYFFKDKSQYHTYCPVDFSNHTSEQVCWLGDDKVPLPDVNTTNPTVISAYSSWVKQLVQAYNIDGLRIDAAKHVNIDFWPIFCRAAGVYCIGEVFGDDIGFAAQFQGPQSMDAILQYPMYTALVEAFALPGPQNMSALTDMVQQSKAKFKDNGVLGNFLENQDLPRWHNLSVDMQSLWNAMTFNFMSDGIPIVYYGQEQSFSGSADPMNREPLWPSNYTNTTTYQFMTKLNYLRNFLINSTNDWLTSEMKILTTTNTGMAWIKGGVISIVTNIGSPPANISTAVHTPWQSGFATTDVLSCRQFAVGSNGTVQVEYTKGGQPVILIPESILWNSGLCSFSTDTSVQQQPKSQLVSSALEHFRKPASGIVLIILFVLGLVLLGVVTI</sequence>
<evidence type="ECO:0000313" key="2">
    <source>
        <dbReference type="Proteomes" id="UP001148662"/>
    </source>
</evidence>
<evidence type="ECO:0000313" key="1">
    <source>
        <dbReference type="EMBL" id="KAJ3528036.1"/>
    </source>
</evidence>
<comment type="caution">
    <text evidence="1">The sequence shown here is derived from an EMBL/GenBank/DDBJ whole genome shotgun (WGS) entry which is preliminary data.</text>
</comment>
<dbReference type="Proteomes" id="UP001148662">
    <property type="component" value="Unassembled WGS sequence"/>
</dbReference>
<name>A0ACC1RY76_9APHY</name>
<keyword evidence="2" id="KW-1185">Reference proteome</keyword>
<organism evidence="1 2">
    <name type="scientific">Phlebia brevispora</name>
    <dbReference type="NCBI Taxonomy" id="194682"/>
    <lineage>
        <taxon>Eukaryota</taxon>
        <taxon>Fungi</taxon>
        <taxon>Dikarya</taxon>
        <taxon>Basidiomycota</taxon>
        <taxon>Agaricomycotina</taxon>
        <taxon>Agaricomycetes</taxon>
        <taxon>Polyporales</taxon>
        <taxon>Meruliaceae</taxon>
        <taxon>Phlebia</taxon>
    </lineage>
</organism>
<gene>
    <name evidence="1" type="ORF">NM688_g8046</name>
</gene>
<proteinExistence type="predicted"/>
<dbReference type="EMBL" id="JANHOG010002046">
    <property type="protein sequence ID" value="KAJ3528036.1"/>
    <property type="molecule type" value="Genomic_DNA"/>
</dbReference>
<accession>A0ACC1RY76</accession>
<reference evidence="1" key="1">
    <citation type="submission" date="2022-07" db="EMBL/GenBank/DDBJ databases">
        <title>Genome Sequence of Phlebia brevispora.</title>
        <authorList>
            <person name="Buettner E."/>
        </authorList>
    </citation>
    <scope>NUCLEOTIDE SEQUENCE</scope>
    <source>
        <strain evidence="1">MPL23</strain>
    </source>
</reference>